<dbReference type="Proteomes" id="UP000320333">
    <property type="component" value="Unassembled WGS sequence"/>
</dbReference>
<proteinExistence type="inferred from homology"/>
<reference evidence="7 8" key="1">
    <citation type="journal article" date="2019" name="Sci. Rep.">
        <title>Comparative genomics of chytrid fungi reveal insights into the obligate biotrophic and pathogenic lifestyle of Synchytrium endobioticum.</title>
        <authorList>
            <person name="van de Vossenberg B.T.L.H."/>
            <person name="Warris S."/>
            <person name="Nguyen H.D.T."/>
            <person name="van Gent-Pelzer M.P.E."/>
            <person name="Joly D.L."/>
            <person name="van de Geest H.C."/>
            <person name="Bonants P.J.M."/>
            <person name="Smith D.S."/>
            <person name="Levesque C.A."/>
            <person name="van der Lee T.A.J."/>
        </authorList>
    </citation>
    <scope>NUCLEOTIDE SEQUENCE [LARGE SCALE GENOMIC DNA]</scope>
    <source>
        <strain evidence="7 8">CBS 675.73</strain>
    </source>
</reference>
<dbReference type="GO" id="GO:0048038">
    <property type="term" value="F:quinone binding"/>
    <property type="evidence" value="ECO:0007669"/>
    <property type="project" value="TreeGrafter"/>
</dbReference>
<feature type="region of interest" description="Disordered" evidence="5">
    <location>
        <begin position="57"/>
        <end position="97"/>
    </location>
</feature>
<dbReference type="PROSITE" id="PS00061">
    <property type="entry name" value="ADH_SHORT"/>
    <property type="match status" value="1"/>
</dbReference>
<evidence type="ECO:0000256" key="4">
    <source>
        <dbReference type="RuleBase" id="RU000363"/>
    </source>
</evidence>
<dbReference type="PANTHER" id="PTHR42760">
    <property type="entry name" value="SHORT-CHAIN DEHYDROGENASES/REDUCTASES FAMILY MEMBER"/>
    <property type="match status" value="1"/>
</dbReference>
<accession>A0A507FFD0</accession>
<evidence type="ECO:0000256" key="2">
    <source>
        <dbReference type="ARBA" id="ARBA00022857"/>
    </source>
</evidence>
<dbReference type="SMART" id="SM00822">
    <property type="entry name" value="PKS_KR"/>
    <property type="match status" value="1"/>
</dbReference>
<evidence type="ECO:0000256" key="1">
    <source>
        <dbReference type="ARBA" id="ARBA00006484"/>
    </source>
</evidence>
<dbReference type="InterPro" id="IPR002347">
    <property type="entry name" value="SDR_fam"/>
</dbReference>
<dbReference type="PANTHER" id="PTHR42760:SF133">
    <property type="entry name" value="3-OXOACYL-[ACYL-CARRIER-PROTEIN] REDUCTASE"/>
    <property type="match status" value="1"/>
</dbReference>
<dbReference type="InterPro" id="IPR036291">
    <property type="entry name" value="NAD(P)-bd_dom_sf"/>
</dbReference>
<feature type="compositionally biased region" description="Polar residues" evidence="5">
    <location>
        <begin position="60"/>
        <end position="72"/>
    </location>
</feature>
<dbReference type="SUPFAM" id="SSF51735">
    <property type="entry name" value="NAD(P)-binding Rossmann-fold domains"/>
    <property type="match status" value="1"/>
</dbReference>
<dbReference type="STRING" id="246404.A0A507FFD0"/>
<gene>
    <name evidence="7" type="ORF">CcCBS67573_g03791</name>
</gene>
<dbReference type="GO" id="GO:0006633">
    <property type="term" value="P:fatty acid biosynthetic process"/>
    <property type="evidence" value="ECO:0007669"/>
    <property type="project" value="TreeGrafter"/>
</dbReference>
<dbReference type="AlphaFoldDB" id="A0A507FFD0"/>
<protein>
    <recommendedName>
        <fullName evidence="6">Ketoreductase domain-containing protein</fullName>
    </recommendedName>
</protein>
<organism evidence="7 8">
    <name type="scientific">Chytriomyces confervae</name>
    <dbReference type="NCBI Taxonomy" id="246404"/>
    <lineage>
        <taxon>Eukaryota</taxon>
        <taxon>Fungi</taxon>
        <taxon>Fungi incertae sedis</taxon>
        <taxon>Chytridiomycota</taxon>
        <taxon>Chytridiomycota incertae sedis</taxon>
        <taxon>Chytridiomycetes</taxon>
        <taxon>Chytridiales</taxon>
        <taxon>Chytriomycetaceae</taxon>
        <taxon>Chytriomyces</taxon>
    </lineage>
</organism>
<comment type="similarity">
    <text evidence="1 4">Belongs to the short-chain dehydrogenases/reductases (SDR) family.</text>
</comment>
<dbReference type="EMBL" id="QEAP01000102">
    <property type="protein sequence ID" value="TPX74933.1"/>
    <property type="molecule type" value="Genomic_DNA"/>
</dbReference>
<keyword evidence="3" id="KW-0560">Oxidoreductase</keyword>
<evidence type="ECO:0000256" key="3">
    <source>
        <dbReference type="ARBA" id="ARBA00023002"/>
    </source>
</evidence>
<keyword evidence="2" id="KW-0521">NADP</keyword>
<dbReference type="InterPro" id="IPR020904">
    <property type="entry name" value="Sc_DH/Rdtase_CS"/>
</dbReference>
<dbReference type="InterPro" id="IPR057326">
    <property type="entry name" value="KR_dom"/>
</dbReference>
<dbReference type="PRINTS" id="PR00081">
    <property type="entry name" value="GDHRDH"/>
</dbReference>
<dbReference type="PRINTS" id="PR00080">
    <property type="entry name" value="SDRFAMILY"/>
</dbReference>
<dbReference type="OrthoDB" id="1393670at2759"/>
<dbReference type="Gene3D" id="3.40.50.720">
    <property type="entry name" value="NAD(P)-binding Rossmann-like Domain"/>
    <property type="match status" value="1"/>
</dbReference>
<sequence length="364" mass="38368">MTVSMRALSLPRGYSTFVSLDATIMSESPASKRRRCSSNNFAQSLASLLSGPSVHYPHAVNTQSPQLKSTHQPEVLKSAQASHHASSGGTLTQNESPAGAFSNSTVVITGGSRGIGFSIAQAFRQLGSRVILVGRNTATLETARQKLIDITVPESTVPIHVPVIAGWSAGLDASGVAVMEGDVSNVGQVERICKQIMQQYGPVENLVNCAGISKDSILLTMDPIEAQEVIATNLFGTINMSRGIAKGMLRRRKGCIINVSSVLGIKGMEGTSVYSASKAGVIGFTRSLARELGPRGIRVSAIAPGFIETDMTSSLTEAQRAQYLAQTPMGRFGGPEEVAHAAIFLAQAKYMTGQTLILDGGFSI</sequence>
<dbReference type="Pfam" id="PF13561">
    <property type="entry name" value="adh_short_C2"/>
    <property type="match status" value="1"/>
</dbReference>
<feature type="domain" description="Ketoreductase" evidence="6">
    <location>
        <begin position="104"/>
        <end position="305"/>
    </location>
</feature>
<evidence type="ECO:0000313" key="8">
    <source>
        <dbReference type="Proteomes" id="UP000320333"/>
    </source>
</evidence>
<comment type="caution">
    <text evidence="7">The sequence shown here is derived from an EMBL/GenBank/DDBJ whole genome shotgun (WGS) entry which is preliminary data.</text>
</comment>
<dbReference type="Pfam" id="PF00106">
    <property type="entry name" value="adh_short"/>
    <property type="match status" value="1"/>
</dbReference>
<name>A0A507FFD0_9FUNG</name>
<evidence type="ECO:0000313" key="7">
    <source>
        <dbReference type="EMBL" id="TPX74933.1"/>
    </source>
</evidence>
<feature type="compositionally biased region" description="Low complexity" evidence="5">
    <location>
        <begin position="78"/>
        <end position="87"/>
    </location>
</feature>
<evidence type="ECO:0000256" key="5">
    <source>
        <dbReference type="SAM" id="MobiDB-lite"/>
    </source>
</evidence>
<evidence type="ECO:0000259" key="6">
    <source>
        <dbReference type="SMART" id="SM00822"/>
    </source>
</evidence>
<feature type="compositionally biased region" description="Polar residues" evidence="5">
    <location>
        <begin position="88"/>
        <end position="97"/>
    </location>
</feature>
<dbReference type="GO" id="GO:0016616">
    <property type="term" value="F:oxidoreductase activity, acting on the CH-OH group of donors, NAD or NADP as acceptor"/>
    <property type="evidence" value="ECO:0007669"/>
    <property type="project" value="UniProtKB-ARBA"/>
</dbReference>
<keyword evidence="8" id="KW-1185">Reference proteome</keyword>
<dbReference type="FunFam" id="3.40.50.720:FF:000173">
    <property type="entry name" value="3-oxoacyl-[acyl-carrier protein] reductase"/>
    <property type="match status" value="1"/>
</dbReference>